<reference evidence="1" key="1">
    <citation type="submission" date="2019-11" db="EMBL/GenBank/DDBJ databases">
        <title>Leishmania tarentolae CDS.</title>
        <authorList>
            <person name="Goto Y."/>
            <person name="Yamagishi J."/>
        </authorList>
    </citation>
    <scope>NUCLEOTIDE SEQUENCE [LARGE SCALE GENOMIC DNA]</scope>
    <source>
        <strain evidence="1">Parrot Tar II</strain>
    </source>
</reference>
<accession>A0A640KHT2</accession>
<proteinExistence type="predicted"/>
<dbReference type="Proteomes" id="UP000419144">
    <property type="component" value="Unassembled WGS sequence"/>
</dbReference>
<organism evidence="1 2">
    <name type="scientific">Leishmania tarentolae</name>
    <name type="common">Sauroleishmania tarentolae</name>
    <dbReference type="NCBI Taxonomy" id="5689"/>
    <lineage>
        <taxon>Eukaryota</taxon>
        <taxon>Discoba</taxon>
        <taxon>Euglenozoa</taxon>
        <taxon>Kinetoplastea</taxon>
        <taxon>Metakinetoplastina</taxon>
        <taxon>Trypanosomatida</taxon>
        <taxon>Trypanosomatidae</taxon>
        <taxon>Leishmaniinae</taxon>
        <taxon>Leishmania</taxon>
        <taxon>lizard Leishmania</taxon>
    </lineage>
</organism>
<evidence type="ECO:0000313" key="1">
    <source>
        <dbReference type="EMBL" id="GET88761.1"/>
    </source>
</evidence>
<dbReference type="OrthoDB" id="264958at2759"/>
<dbReference type="PANTHER" id="PTHR38148:SF3">
    <property type="entry name" value="BAR DOMAIN-CONTAINING PROTEIN"/>
    <property type="match status" value="1"/>
</dbReference>
<evidence type="ECO:0000313" key="2">
    <source>
        <dbReference type="Proteomes" id="UP000419144"/>
    </source>
</evidence>
<evidence type="ECO:0008006" key="3">
    <source>
        <dbReference type="Google" id="ProtNLM"/>
    </source>
</evidence>
<gene>
    <name evidence="1" type="ORF">LtaPh_2312500</name>
</gene>
<dbReference type="AlphaFoldDB" id="A0A640KHT2"/>
<dbReference type="Gene3D" id="1.20.1270.60">
    <property type="entry name" value="Arfaptin homology (AH) domain/BAR domain"/>
    <property type="match status" value="1"/>
</dbReference>
<protein>
    <recommendedName>
        <fullName evidence="3">BAR domain-containing protein</fullName>
    </recommendedName>
</protein>
<sequence length="232" mass="25751">MPKSSPSDEHKPLIKKLSHACASYDSAAKKYLHAVKALDTSLEALAIAIRELSQGEENEGALISADRFCMSVDRHMANASVGALSGHSKSRRRSDSTPCNDADYPFAAYMSDFTREVSSAIDDLKNTLKTVEKSRSKQDDLVSKYNKKRSDVDALEMKLAKKNKGITTNEKFSSKLAERDALRVKVDAGERHFISEYAGLLQKRTETLLRVVHGIQTCSAKYYAQLSRTLQS</sequence>
<comment type="caution">
    <text evidence="1">The sequence shown here is derived from an EMBL/GenBank/DDBJ whole genome shotgun (WGS) entry which is preliminary data.</text>
</comment>
<keyword evidence="2" id="KW-1185">Reference proteome</keyword>
<dbReference type="EMBL" id="BLBS01000030">
    <property type="protein sequence ID" value="GET88761.1"/>
    <property type="molecule type" value="Genomic_DNA"/>
</dbReference>
<dbReference type="VEuPathDB" id="TriTrypDB:LtaPh_2312500"/>
<dbReference type="PANTHER" id="PTHR38148">
    <property type="entry name" value="BAR DOMAIN-CONTAINING PROTEIN"/>
    <property type="match status" value="1"/>
</dbReference>
<dbReference type="SUPFAM" id="SSF103657">
    <property type="entry name" value="BAR/IMD domain-like"/>
    <property type="match status" value="1"/>
</dbReference>
<dbReference type="InterPro" id="IPR027267">
    <property type="entry name" value="AH/BAR_dom_sf"/>
</dbReference>
<name>A0A640KHT2_LEITA</name>